<dbReference type="Ensembl" id="ENSPSTT00000007955.1">
    <property type="protein sequence ID" value="ENSPSTP00000007584.1"/>
    <property type="gene ID" value="ENSPSTG00000005357.1"/>
</dbReference>
<keyword evidence="6" id="KW-0256">Endoplasmic reticulum</keyword>
<evidence type="ECO:0000256" key="2">
    <source>
        <dbReference type="ARBA" id="ARBA00004922"/>
    </source>
</evidence>
<dbReference type="InterPro" id="IPR026051">
    <property type="entry name" value="ALG1-like"/>
</dbReference>
<dbReference type="AlphaFoldDB" id="A0A8C9F010"/>
<proteinExistence type="predicted"/>
<evidence type="ECO:0000313" key="11">
    <source>
        <dbReference type="Proteomes" id="UP000694428"/>
    </source>
</evidence>
<protein>
    <submittedName>
        <fullName evidence="10">Uncharacterized protein</fullName>
    </submittedName>
</protein>
<dbReference type="GO" id="GO:0000030">
    <property type="term" value="F:mannosyltransferase activity"/>
    <property type="evidence" value="ECO:0007669"/>
    <property type="project" value="InterPro"/>
</dbReference>
<keyword evidence="3" id="KW-0328">Glycosyltransferase</keyword>
<comment type="pathway">
    <text evidence="2">Protein modification; protein glycosylation.</text>
</comment>
<evidence type="ECO:0000256" key="6">
    <source>
        <dbReference type="ARBA" id="ARBA00022824"/>
    </source>
</evidence>
<organism evidence="10 11">
    <name type="scientific">Pavo cristatus</name>
    <name type="common">Indian peafowl</name>
    <name type="synonym">Blue peafowl</name>
    <dbReference type="NCBI Taxonomy" id="9049"/>
    <lineage>
        <taxon>Eukaryota</taxon>
        <taxon>Metazoa</taxon>
        <taxon>Chordata</taxon>
        <taxon>Craniata</taxon>
        <taxon>Vertebrata</taxon>
        <taxon>Euteleostomi</taxon>
        <taxon>Archelosauria</taxon>
        <taxon>Archosauria</taxon>
        <taxon>Dinosauria</taxon>
        <taxon>Saurischia</taxon>
        <taxon>Theropoda</taxon>
        <taxon>Coelurosauria</taxon>
        <taxon>Aves</taxon>
        <taxon>Neognathae</taxon>
        <taxon>Galloanserae</taxon>
        <taxon>Galliformes</taxon>
        <taxon>Phasianidae</taxon>
        <taxon>Phasianinae</taxon>
        <taxon>Pavo</taxon>
    </lineage>
</organism>
<dbReference type="PANTHER" id="PTHR13036">
    <property type="entry name" value="BETA1,4 MANNOSYLTRANSFERASE"/>
    <property type="match status" value="1"/>
</dbReference>
<evidence type="ECO:0000256" key="7">
    <source>
        <dbReference type="ARBA" id="ARBA00022989"/>
    </source>
</evidence>
<dbReference type="Proteomes" id="UP000694428">
    <property type="component" value="Unplaced"/>
</dbReference>
<name>A0A8C9F010_PAVCR</name>
<keyword evidence="7 9" id="KW-1133">Transmembrane helix</keyword>
<feature type="transmembrane region" description="Helical" evidence="9">
    <location>
        <begin position="6"/>
        <end position="24"/>
    </location>
</feature>
<keyword evidence="11" id="KW-1185">Reference proteome</keyword>
<dbReference type="PANTHER" id="PTHR13036:SF0">
    <property type="entry name" value="CHITOBIOSYLDIPHOSPHODOLICHOL BETA-MANNOSYLTRANSFERASE"/>
    <property type="match status" value="1"/>
</dbReference>
<accession>A0A8C9F010</accession>
<keyword evidence="5 9" id="KW-0812">Transmembrane</keyword>
<reference evidence="10" key="2">
    <citation type="submission" date="2025-09" db="UniProtKB">
        <authorList>
            <consortium name="Ensembl"/>
        </authorList>
    </citation>
    <scope>IDENTIFICATION</scope>
</reference>
<reference evidence="10" key="1">
    <citation type="submission" date="2025-08" db="UniProtKB">
        <authorList>
            <consortium name="Ensembl"/>
        </authorList>
    </citation>
    <scope>IDENTIFICATION</scope>
</reference>
<evidence type="ECO:0000256" key="9">
    <source>
        <dbReference type="SAM" id="Phobius"/>
    </source>
</evidence>
<comment type="subcellular location">
    <subcellularLocation>
        <location evidence="1">Endoplasmic reticulum membrane</location>
        <topology evidence="1">Single-pass membrane protein</topology>
    </subcellularLocation>
</comment>
<sequence length="82" mass="8571">MAAGGAALAVAVVLLVVVAAAVLWQRRAVRGAGRVCVAVLGDLGRSPRMQYHALSLARHGRGVALLGHWPSVFDKYSSLSVH</sequence>
<keyword evidence="8 9" id="KW-0472">Membrane</keyword>
<evidence type="ECO:0000313" key="10">
    <source>
        <dbReference type="Ensembl" id="ENSPSTP00000007584.1"/>
    </source>
</evidence>
<evidence type="ECO:0000256" key="1">
    <source>
        <dbReference type="ARBA" id="ARBA00004389"/>
    </source>
</evidence>
<evidence type="ECO:0000256" key="8">
    <source>
        <dbReference type="ARBA" id="ARBA00023136"/>
    </source>
</evidence>
<evidence type="ECO:0000256" key="4">
    <source>
        <dbReference type="ARBA" id="ARBA00022679"/>
    </source>
</evidence>
<evidence type="ECO:0000256" key="3">
    <source>
        <dbReference type="ARBA" id="ARBA00022676"/>
    </source>
</evidence>
<keyword evidence="4" id="KW-0808">Transferase</keyword>
<dbReference type="GO" id="GO:0005789">
    <property type="term" value="C:endoplasmic reticulum membrane"/>
    <property type="evidence" value="ECO:0007669"/>
    <property type="project" value="UniProtKB-SubCell"/>
</dbReference>
<evidence type="ECO:0000256" key="5">
    <source>
        <dbReference type="ARBA" id="ARBA00022692"/>
    </source>
</evidence>